<proteinExistence type="predicted"/>
<dbReference type="InterPro" id="IPR013783">
    <property type="entry name" value="Ig-like_fold"/>
</dbReference>
<name>A0A1I3V469_9FLAO</name>
<evidence type="ECO:0000313" key="3">
    <source>
        <dbReference type="EMBL" id="SFJ89902.1"/>
    </source>
</evidence>
<reference evidence="4" key="1">
    <citation type="submission" date="2016-10" db="EMBL/GenBank/DDBJ databases">
        <authorList>
            <person name="Varghese N."/>
            <person name="Submissions S."/>
        </authorList>
    </citation>
    <scope>NUCLEOTIDE SEQUENCE [LARGE SCALE GENOMIC DNA]</scope>
    <source>
        <strain evidence="4">DSM 26542</strain>
    </source>
</reference>
<dbReference type="PROSITE" id="PS50853">
    <property type="entry name" value="FN3"/>
    <property type="match status" value="3"/>
</dbReference>
<dbReference type="Gene3D" id="2.60.120.200">
    <property type="match status" value="5"/>
</dbReference>
<dbReference type="EMBL" id="FORU01000025">
    <property type="protein sequence ID" value="SFJ89902.1"/>
    <property type="molecule type" value="Genomic_DNA"/>
</dbReference>
<feature type="domain" description="Fibronectin type-III" evidence="2">
    <location>
        <begin position="748"/>
        <end position="845"/>
    </location>
</feature>
<dbReference type="Proteomes" id="UP000243887">
    <property type="component" value="Unassembled WGS sequence"/>
</dbReference>
<feature type="non-terminal residue" evidence="3">
    <location>
        <position position="2248"/>
    </location>
</feature>
<evidence type="ECO:0000313" key="4">
    <source>
        <dbReference type="Proteomes" id="UP000243887"/>
    </source>
</evidence>
<evidence type="ECO:0000256" key="1">
    <source>
        <dbReference type="ARBA" id="ARBA00022737"/>
    </source>
</evidence>
<dbReference type="SMART" id="SM00060">
    <property type="entry name" value="FN3"/>
    <property type="match status" value="6"/>
</dbReference>
<organism evidence="3 4">
    <name type="scientific">Myroides guanonis</name>
    <dbReference type="NCBI Taxonomy" id="1150112"/>
    <lineage>
        <taxon>Bacteria</taxon>
        <taxon>Pseudomonadati</taxon>
        <taxon>Bacteroidota</taxon>
        <taxon>Flavobacteriia</taxon>
        <taxon>Flavobacteriales</taxon>
        <taxon>Flavobacteriaceae</taxon>
        <taxon>Myroides</taxon>
    </lineage>
</organism>
<dbReference type="InterPro" id="IPR036116">
    <property type="entry name" value="FN3_sf"/>
</dbReference>
<dbReference type="PANTHER" id="PTHR46708:SF2">
    <property type="entry name" value="FIBRONECTIN TYPE-III DOMAIN-CONTAINING PROTEIN"/>
    <property type="match status" value="1"/>
</dbReference>
<evidence type="ECO:0000259" key="2">
    <source>
        <dbReference type="PROSITE" id="PS50853"/>
    </source>
</evidence>
<dbReference type="OrthoDB" id="9792152at2"/>
<keyword evidence="1" id="KW-0677">Repeat</keyword>
<feature type="domain" description="Fibronectin type-III" evidence="2">
    <location>
        <begin position="1531"/>
        <end position="1623"/>
    </location>
</feature>
<accession>A0A1I3V469</accession>
<dbReference type="NCBIfam" id="NF038128">
    <property type="entry name" value="choice_anch_J"/>
    <property type="match status" value="5"/>
</dbReference>
<dbReference type="InterPro" id="IPR050991">
    <property type="entry name" value="ECM_Regulatory_Proteins"/>
</dbReference>
<dbReference type="STRING" id="1150112.SAMN04487893_1251"/>
<dbReference type="InterPro" id="IPR003961">
    <property type="entry name" value="FN3_dom"/>
</dbReference>
<dbReference type="Gene3D" id="2.60.40.10">
    <property type="entry name" value="Immunoglobulins"/>
    <property type="match status" value="6"/>
</dbReference>
<dbReference type="InterPro" id="IPR011628">
    <property type="entry name" value="Cleaved_adhesin"/>
</dbReference>
<dbReference type="Pfam" id="PF07675">
    <property type="entry name" value="Cleaved_Adhesin"/>
    <property type="match status" value="5"/>
</dbReference>
<dbReference type="PANTHER" id="PTHR46708">
    <property type="entry name" value="TENASCIN"/>
    <property type="match status" value="1"/>
</dbReference>
<protein>
    <submittedName>
        <fullName evidence="3">Cleaved Adhesin Domain</fullName>
    </submittedName>
</protein>
<gene>
    <name evidence="3" type="ORF">SAMN04487893_1251</name>
</gene>
<dbReference type="InterPro" id="IPR049804">
    <property type="entry name" value="Choice_anch_L"/>
</dbReference>
<dbReference type="CDD" id="cd00063">
    <property type="entry name" value="FN3"/>
    <property type="match status" value="2"/>
</dbReference>
<dbReference type="NCBIfam" id="NF038133">
    <property type="entry name" value="choice_anch_L"/>
    <property type="match status" value="1"/>
</dbReference>
<dbReference type="RefSeq" id="WP_090681511.1">
    <property type="nucleotide sequence ID" value="NZ_FORU01000025.1"/>
</dbReference>
<dbReference type="SUPFAM" id="SSF49265">
    <property type="entry name" value="Fibronectin type III"/>
    <property type="match status" value="4"/>
</dbReference>
<sequence>MKLKLTTIFLALTMLCGYWLFAHQKLQTFSFGDFISEIISPSKDAFNETLDASLALATGEIFNDDFETPQTWSLINSDVNKWYVGTAVPNGGSKSLYISDDNGVTNNYSESVLDEDVSLAISPAFSVPVGAKDYIVSFDWRSKGEGSDWSVSDALSVWLIPETFSPPKGLRINSGSGGLLLNSDMFDQSTFKKEFIKVDLSKFAGTKMKIVFQWASNMWTQNQTPAAIDNVSIYKETCLEPKGLAVKDIELDEATVNWTAPNSSITDFELFIGKDQKYPTGTTGVIPAKGVTTYTFLNLDASTYYYVWYRSVCSTSDKSYWEGPVKFMTKCGVFPTPFYETFDTNSLNIECWTLVQNNPSDTDSFELSTNYRMEGDRGLMFQCYSGNISHDSYAITPAFDFNGGLYKLTYYYKTSPSGNNEFEVLLSKNGIDVKEFTTTLVAKKIYQKSEYVQETVFINGITGVVNIAWHINSVGSSTFHIDNVSLESVGCTEPLRVSVTDIATDSAKFLWDDDIATEWEYLIIDSSIGAPTTSGTKVSKTEVVGLKDVSGNNLLPDTEYGFFVRSKCLDGTFGDWIGPLIFKTACLPKVVPYKEGFNTIESDLDCWTIIDTNIDGTPYGDIWKQSEWTVYEGDRCMYYSGSSPVNDDWLISPGFNLTGGLYAVTFYYQIDQNTTANVEVKLSTSGIDPSAFTQTIGTTLVYKGAFYTKKVVYVDGVTGVANIGFHVTGTSGQLQIDKFSIEKVTCRAPEDIVTTKIGTTSVDISWVDPTNTSWEYYVMPDDGLTTPPLGTGTLAKSNNPTLTNTNSPSAPLKPNTEYKVYVRSSCGEGKTSEWVGPIVFRTECEIMPIPYQEGFNSNTDTQYCWKIVDGNNDAPWYGGFGEWFTTDQQAYEGDKSMYFTNFDSTNDDWLMSPLFKFEKNKIYRVTFMHRTEPGIKSEFGVRLSKTGRDKEKFTQILLPNTVFENVPWKKHKFLLSGIEGEVSIAFYVTDFNEWGSGTYIDDFRIEEVTTCTEPLTQGAENITGTSADIFWDNDFGTTNWEYFVRKKAFLIAPPLKDGTATSKNKVNVTKDNFGANLEGNTWYEFYVRTKCGDGSKTEWTGPYYFRTGCTYSTLPFWEGFNGNDNSLPCWSMVNGNTGASLWKQSTSNLYEGSHSISYVQSGAADSNDWFISPLFKNLDATKTYRVKFNYKGTGSGNNEMEVLASTKGTSLADFTQTIAPKMSYKSATFKDGIYFFTGISGDMHLAFRVSGIGAKNITIDNLFIDEVTTCGQPLNLGAKDILGTSVNLMWDDAFGATAWQYMIQETKQIAPTDKDAGIPTTSKDFVADKDINGKALVSNTDYVYYVRTDCGNGTFSEWSGPFAFVTACDIYTVPFTAGFNSDSKQIRCWSIKNGAGSTTKWTANTTWPFEGDGLMQFNQTSATAQADGYLISPTIAFASSTNYVLKYRYKTNPKTLNEFEVLLSTTGADISNFTTTLLSKKAYTNANYLEEVIYISGVSGNVNIAWHTMTKGAMTIGLDYVTIERATSCPEPSNVTVTDYTTNTIDVEWTQSGGITSWEVYVVEYGTPIPTGTSGVVVTGTPKYKATGLTSGKSYHIYVRAKCPGGTDMSNWSTPANGPTKVTTNGGCAGAITIPVNSGADCVRKLGVSSVGAPEISTPAKPNPFPNCMDFQHETELWFEFTATSSSHLLSFDNIINVDKLESPSIAYQVFSGNCSNIFTSFVDCYQFDSSYGNPSKDDTASTISGLIPGNKYYVRIGLPKGNFLFTMCISTSEYNYVTVSKNGDKYTTEELVKEVLIQSDCDLVSNVVYKTGPNLGGKSLGYFNKNGSTFPFEEGIVLATHDIATTPGPYYDYGDAGGPAGVRGMIPAWEGDEDLNNVIASVGGDVWAGTKSVSTLEFDFVPIKDTIRFDYLLASESYLHTCTVVCWGGGALFTAWLSEIETGQGQNLALVPGTNQPISLSTVRDTDISGADCNNVNPEYFGKYYGNGHDDPITAPINYIGMTIPMSSEPTAVKPGVKYRIKFAMVDYCNTNHVSAVFFNARSFDLGGLDLGADLLIKDNTAICDSQSKTIDSGLSPNNVKISWYKDDELIVGEDKPSLEVSESGVYKAVGFYEEVKCEISGSIVVEMFPPLSDKIKSPAALILCSHSLEEQYVNLTDVEIGMFKGLDKTNYEISYHNTEQDANDALNAIETTDHYLIESSASTIKKFIRVVDLTTGCYGVFEMSIRFEVGQVPTKPNDVDVCSQYT</sequence>
<keyword evidence="4" id="KW-1185">Reference proteome</keyword>
<dbReference type="Pfam" id="PF00041">
    <property type="entry name" value="fn3"/>
    <property type="match status" value="2"/>
</dbReference>
<feature type="domain" description="Fibronectin type-III" evidence="2">
    <location>
        <begin position="240"/>
        <end position="332"/>
    </location>
</feature>